<evidence type="ECO:0000313" key="3">
    <source>
        <dbReference type="EMBL" id="QBE98542.1"/>
    </source>
</evidence>
<dbReference type="RefSeq" id="WP_130181938.1">
    <property type="nucleotide sequence ID" value="NZ_CP035945.1"/>
</dbReference>
<dbReference type="KEGG" id="bpro:PMF13cell1_04108"/>
<protein>
    <recommendedName>
        <fullName evidence="2">SUF system FeS cluster assembly SufBD core domain-containing protein</fullName>
    </recommendedName>
</protein>
<dbReference type="EMBL" id="CP035945">
    <property type="protein sequence ID" value="QBE98542.1"/>
    <property type="molecule type" value="Genomic_DNA"/>
</dbReference>
<accession>A0A4P6M2A5</accession>
<dbReference type="InterPro" id="IPR037284">
    <property type="entry name" value="SUF_FeS_clus_asmbl_SufBD_sf"/>
</dbReference>
<gene>
    <name evidence="3" type="ORF">PMF13cell1_04108</name>
</gene>
<dbReference type="PANTHER" id="PTHR30508:SF1">
    <property type="entry name" value="UPF0051 PROTEIN ABCI8, CHLOROPLASTIC-RELATED"/>
    <property type="match status" value="1"/>
</dbReference>
<name>A0A4P6M2A5_9FIRM</name>
<evidence type="ECO:0000313" key="4">
    <source>
        <dbReference type="Proteomes" id="UP000289794"/>
    </source>
</evidence>
<dbReference type="SUPFAM" id="SSF101960">
    <property type="entry name" value="Stabilizer of iron transporter SufD"/>
    <property type="match status" value="1"/>
</dbReference>
<proteinExistence type="inferred from homology"/>
<dbReference type="AlphaFoldDB" id="A0A4P6M2A5"/>
<reference evidence="3 4" key="1">
    <citation type="submission" date="2019-01" db="EMBL/GenBank/DDBJ databases">
        <title>PMF-metabolizing Aryl O-demethylase.</title>
        <authorList>
            <person name="Kim M."/>
        </authorList>
    </citation>
    <scope>NUCLEOTIDE SEQUENCE [LARGE SCALE GENOMIC DNA]</scope>
    <source>
        <strain evidence="3 4">PMF1</strain>
    </source>
</reference>
<feature type="domain" description="SUF system FeS cluster assembly SufBD core" evidence="2">
    <location>
        <begin position="85"/>
        <end position="303"/>
    </location>
</feature>
<sequence length="306" mass="32932">MNRISEKLLKMISDFAGEFRGAFNIRENGECVGCRSTPNIRIEAKKDAPGLIIHISPETAKEIVYIPACVTHGAIDDLVYNDFYVGAGADVTIIAGCGVHTDSGDTARHNGIHRFFLESGAHVLYKEKHVGTGTGTGQKRIDPVTDMVLMENSILEMDTIQIGGIDSTVRKTTARLAAGARLTIHESILTEKNETAKTDFTVSMDGEDSAVDLISRSVAKGTSRQDYHSRIMGNCRCSGHSECDAILADQGTVNASPELFAGSIDAVLIHEAAIGKIAGEQIIKLRTLGLTEEEAEETIIKGFLKA</sequence>
<dbReference type="GO" id="GO:0016226">
    <property type="term" value="P:iron-sulfur cluster assembly"/>
    <property type="evidence" value="ECO:0007669"/>
    <property type="project" value="InterPro"/>
</dbReference>
<dbReference type="Proteomes" id="UP000289794">
    <property type="component" value="Chromosome"/>
</dbReference>
<dbReference type="PANTHER" id="PTHR30508">
    <property type="entry name" value="FES CLUSTER ASSEMBLY PROTEIN SUF"/>
    <property type="match status" value="1"/>
</dbReference>
<evidence type="ECO:0000256" key="1">
    <source>
        <dbReference type="ARBA" id="ARBA00043967"/>
    </source>
</evidence>
<dbReference type="Pfam" id="PF01458">
    <property type="entry name" value="SUFBD_core"/>
    <property type="match status" value="1"/>
</dbReference>
<dbReference type="InterPro" id="IPR055346">
    <property type="entry name" value="Fe-S_cluster_assembly_SufBD"/>
</dbReference>
<dbReference type="InterPro" id="IPR000825">
    <property type="entry name" value="SUF_FeS_clus_asmbl_SufBD_core"/>
</dbReference>
<organism evidence="3 4">
    <name type="scientific">Blautia producta</name>
    <dbReference type="NCBI Taxonomy" id="33035"/>
    <lineage>
        <taxon>Bacteria</taxon>
        <taxon>Bacillati</taxon>
        <taxon>Bacillota</taxon>
        <taxon>Clostridia</taxon>
        <taxon>Lachnospirales</taxon>
        <taxon>Lachnospiraceae</taxon>
        <taxon>Blautia</taxon>
    </lineage>
</organism>
<evidence type="ECO:0000259" key="2">
    <source>
        <dbReference type="Pfam" id="PF01458"/>
    </source>
</evidence>
<comment type="similarity">
    <text evidence="1">Belongs to the iron-sulfur cluster assembly SufBD family.</text>
</comment>